<accession>A0ABP9U4X2</accession>
<dbReference type="InterPro" id="IPR053392">
    <property type="entry name" value="Transposase_IS30-like"/>
</dbReference>
<dbReference type="InterPro" id="IPR036397">
    <property type="entry name" value="RNaseH_sf"/>
</dbReference>
<dbReference type="InterPro" id="IPR012337">
    <property type="entry name" value="RNaseH-like_sf"/>
</dbReference>
<sequence length="171" mass="20342">MPIWVRPKYIDLRQEFGHWELDLVIGKKANGFDNIITFTERKTRMLFVTRLKSKNPMKVNSALWKLIKDNHLYVKTITTDNGIEFEKIGLLANWADCLVYYCEPFASYQKGSNENINGLIRRFYKKGTSFNDVTDEELLAMQNQINLMDREMFNWTSSYQMYQSEMKKMNH</sequence>
<dbReference type="Proteomes" id="UP001449582">
    <property type="component" value="Unassembled WGS sequence"/>
</dbReference>
<reference evidence="2" key="1">
    <citation type="submission" date="2024-02" db="EMBL/GenBank/DDBJ databases">
        <title>Draft genome sequence of new strains in genus Ureaplasma.</title>
        <authorList>
            <person name="Nakajima Y."/>
            <person name="Segawa T."/>
        </authorList>
    </citation>
    <scope>NUCLEOTIDE SEQUENCE [LARGE SCALE GENOMIC DNA]</scope>
    <source>
        <strain evidence="2">OM1</strain>
    </source>
</reference>
<evidence type="ECO:0000259" key="1">
    <source>
        <dbReference type="PROSITE" id="PS50994"/>
    </source>
</evidence>
<feature type="domain" description="Integrase catalytic" evidence="1">
    <location>
        <begin position="3"/>
        <end position="166"/>
    </location>
</feature>
<dbReference type="PANTHER" id="PTHR10948">
    <property type="entry name" value="TRANSPOSASE"/>
    <property type="match status" value="1"/>
</dbReference>
<protein>
    <recommendedName>
        <fullName evidence="1">Integrase catalytic domain-containing protein</fullName>
    </recommendedName>
</protein>
<dbReference type="RefSeq" id="WP_353289573.1">
    <property type="nucleotide sequence ID" value="NZ_BAABQM010000001.1"/>
</dbReference>
<comment type="caution">
    <text evidence="2">The sequence shown here is derived from an EMBL/GenBank/DDBJ whole genome shotgun (WGS) entry which is preliminary data.</text>
</comment>
<keyword evidence="3" id="KW-1185">Reference proteome</keyword>
<proteinExistence type="predicted"/>
<dbReference type="InterPro" id="IPR051917">
    <property type="entry name" value="Transposase-Integrase"/>
</dbReference>
<gene>
    <name evidence="2" type="ORF">UREOM_1190</name>
</gene>
<organism evidence="2 3">
    <name type="scientific">Ureaplasma ceti</name>
    <dbReference type="NCBI Taxonomy" id="3119530"/>
    <lineage>
        <taxon>Bacteria</taxon>
        <taxon>Bacillati</taxon>
        <taxon>Mycoplasmatota</taxon>
        <taxon>Mycoplasmoidales</taxon>
        <taxon>Mycoplasmoidaceae</taxon>
        <taxon>Ureaplasma</taxon>
    </lineage>
</organism>
<evidence type="ECO:0000313" key="3">
    <source>
        <dbReference type="Proteomes" id="UP001449582"/>
    </source>
</evidence>
<dbReference type="NCBIfam" id="NF033563">
    <property type="entry name" value="transpos_IS30"/>
    <property type="match status" value="1"/>
</dbReference>
<dbReference type="PANTHER" id="PTHR10948:SF23">
    <property type="entry name" value="TRANSPOSASE INSI FOR INSERTION SEQUENCE ELEMENT IS30A-RELATED"/>
    <property type="match status" value="1"/>
</dbReference>
<name>A0ABP9U4X2_9BACT</name>
<evidence type="ECO:0000313" key="2">
    <source>
        <dbReference type="EMBL" id="GAA5414408.1"/>
    </source>
</evidence>
<dbReference type="SUPFAM" id="SSF53098">
    <property type="entry name" value="Ribonuclease H-like"/>
    <property type="match status" value="1"/>
</dbReference>
<dbReference type="PROSITE" id="PS50994">
    <property type="entry name" value="INTEGRASE"/>
    <property type="match status" value="1"/>
</dbReference>
<dbReference type="EMBL" id="BAABQM010000001">
    <property type="protein sequence ID" value="GAA5414408.1"/>
    <property type="molecule type" value="Genomic_DNA"/>
</dbReference>
<dbReference type="Gene3D" id="3.30.420.10">
    <property type="entry name" value="Ribonuclease H-like superfamily/Ribonuclease H"/>
    <property type="match status" value="1"/>
</dbReference>
<dbReference type="InterPro" id="IPR001584">
    <property type="entry name" value="Integrase_cat-core"/>
</dbReference>